<dbReference type="InterPro" id="IPR020846">
    <property type="entry name" value="MFS_dom"/>
</dbReference>
<dbReference type="PROSITE" id="PS50850">
    <property type="entry name" value="MFS"/>
    <property type="match status" value="1"/>
</dbReference>
<evidence type="ECO:0000256" key="1">
    <source>
        <dbReference type="ARBA" id="ARBA00004141"/>
    </source>
</evidence>
<feature type="transmembrane region" description="Helical" evidence="5">
    <location>
        <begin position="361"/>
        <end position="383"/>
    </location>
</feature>
<dbReference type="InterPro" id="IPR011701">
    <property type="entry name" value="MFS"/>
</dbReference>
<feature type="domain" description="Major facilitator superfamily (MFS) profile" evidence="6">
    <location>
        <begin position="52"/>
        <end position="521"/>
    </location>
</feature>
<dbReference type="InterPro" id="IPR036259">
    <property type="entry name" value="MFS_trans_sf"/>
</dbReference>
<feature type="transmembrane region" description="Helical" evidence="5">
    <location>
        <begin position="498"/>
        <end position="517"/>
    </location>
</feature>
<accession>A0A9W9R378</accession>
<comment type="caution">
    <text evidence="7">The sequence shown here is derived from an EMBL/GenBank/DDBJ whole genome shotgun (WGS) entry which is preliminary data.</text>
</comment>
<keyword evidence="3 5" id="KW-1133">Transmembrane helix</keyword>
<sequence>MNDPLPIPGTVQQVELGHSSALGHDGAHRDIVLIPRPSSHPDDPLNWSRSRKMLNTTFQMSWCFFAAALISGLSSSYLLISEDTGISVADLSTGNGLMYLFMGWGTLLTQNLGQDIGRRPVLLVGMLGSSLLQIWSAYIKSVGEWYANRILLGIFVSPQEALIELCIADIQFAHDRGFHMGIYNWTLWCGAFLSPIAGGFVAKSLGWRWIQYILAIICLCFTVATFFGFEETMFFRQVNIHDPIVCAPKDVEAVEATTGMGNDLVSDEKKRDGVEVAPVVIDESHEVTTYTQKMKVWGFRHPEQPVNFFRSVLLSFRLACFPTTIFSGLVVGSILAWYNVLGGSLAEVLGGAPYNFTAEQIGLSYFASVIGVSIGCYFSGWLSDILALKLARGRNGIKEPEDRLWMFIIALIAHPVGCILYGVGASHHIPWIGVVIGMAFICITLPMGSGLAITYIIDSQKELAGESIVTVILIRNTIGFAFAYAVNPMISNMGLQNTFILIAVLGMVFWSGCLLWIKIGKAARRSIAKPYWKLVEVHGLAAH</sequence>
<dbReference type="AlphaFoldDB" id="A0A9W9R378"/>
<evidence type="ECO:0000256" key="4">
    <source>
        <dbReference type="ARBA" id="ARBA00023136"/>
    </source>
</evidence>
<reference evidence="7" key="1">
    <citation type="submission" date="2022-12" db="EMBL/GenBank/DDBJ databases">
        <authorList>
            <person name="Petersen C."/>
        </authorList>
    </citation>
    <scope>NUCLEOTIDE SEQUENCE</scope>
    <source>
        <strain evidence="7">IBT 35673</strain>
    </source>
</reference>
<keyword evidence="4 5" id="KW-0472">Membrane</keyword>
<proteinExistence type="predicted"/>
<evidence type="ECO:0000313" key="7">
    <source>
        <dbReference type="EMBL" id="KAJ5352110.1"/>
    </source>
</evidence>
<gene>
    <name evidence="7" type="ORF">N7452_001084</name>
</gene>
<evidence type="ECO:0000313" key="8">
    <source>
        <dbReference type="Proteomes" id="UP001147695"/>
    </source>
</evidence>
<evidence type="ECO:0000256" key="3">
    <source>
        <dbReference type="ARBA" id="ARBA00022989"/>
    </source>
</evidence>
<dbReference type="PANTHER" id="PTHR23502:SF30">
    <property type="entry name" value="TRANSPORTER, PUTATIVE (AFU_ORTHOLOGUE AFUA_8G04702)-RELATED"/>
    <property type="match status" value="1"/>
</dbReference>
<reference evidence="7" key="2">
    <citation type="journal article" date="2023" name="IMA Fungus">
        <title>Comparative genomic study of the Penicillium genus elucidates a diverse pangenome and 15 lateral gene transfer events.</title>
        <authorList>
            <person name="Petersen C."/>
            <person name="Sorensen T."/>
            <person name="Nielsen M.R."/>
            <person name="Sondergaard T.E."/>
            <person name="Sorensen J.L."/>
            <person name="Fitzpatrick D.A."/>
            <person name="Frisvad J.C."/>
            <person name="Nielsen K.L."/>
        </authorList>
    </citation>
    <scope>NUCLEOTIDE SEQUENCE</scope>
    <source>
        <strain evidence="7">IBT 35673</strain>
    </source>
</reference>
<feature type="transmembrane region" description="Helical" evidence="5">
    <location>
        <begin position="58"/>
        <end position="80"/>
    </location>
</feature>
<name>A0A9W9R378_PENBR</name>
<feature type="transmembrane region" description="Helical" evidence="5">
    <location>
        <begin position="318"/>
        <end position="341"/>
    </location>
</feature>
<comment type="subcellular location">
    <subcellularLocation>
        <location evidence="1">Membrane</location>
        <topology evidence="1">Multi-pass membrane protein</topology>
    </subcellularLocation>
</comment>
<evidence type="ECO:0000256" key="5">
    <source>
        <dbReference type="SAM" id="Phobius"/>
    </source>
</evidence>
<feature type="transmembrane region" description="Helical" evidence="5">
    <location>
        <begin position="86"/>
        <end position="108"/>
    </location>
</feature>
<dbReference type="PANTHER" id="PTHR23502">
    <property type="entry name" value="MAJOR FACILITATOR SUPERFAMILY"/>
    <property type="match status" value="1"/>
</dbReference>
<protein>
    <recommendedName>
        <fullName evidence="6">Major facilitator superfamily (MFS) profile domain-containing protein</fullName>
    </recommendedName>
</protein>
<dbReference type="EMBL" id="JAPZBQ010000001">
    <property type="protein sequence ID" value="KAJ5352110.1"/>
    <property type="molecule type" value="Genomic_DNA"/>
</dbReference>
<feature type="transmembrane region" description="Helical" evidence="5">
    <location>
        <begin position="468"/>
        <end position="486"/>
    </location>
</feature>
<feature type="transmembrane region" description="Helical" evidence="5">
    <location>
        <begin position="404"/>
        <end position="423"/>
    </location>
</feature>
<organism evidence="7 8">
    <name type="scientific">Penicillium brevicompactum</name>
    <dbReference type="NCBI Taxonomy" id="5074"/>
    <lineage>
        <taxon>Eukaryota</taxon>
        <taxon>Fungi</taxon>
        <taxon>Dikarya</taxon>
        <taxon>Ascomycota</taxon>
        <taxon>Pezizomycotina</taxon>
        <taxon>Eurotiomycetes</taxon>
        <taxon>Eurotiomycetidae</taxon>
        <taxon>Eurotiales</taxon>
        <taxon>Aspergillaceae</taxon>
        <taxon>Penicillium</taxon>
    </lineage>
</organism>
<feature type="transmembrane region" description="Helical" evidence="5">
    <location>
        <begin position="182"/>
        <end position="203"/>
    </location>
</feature>
<dbReference type="GO" id="GO:0022857">
    <property type="term" value="F:transmembrane transporter activity"/>
    <property type="evidence" value="ECO:0007669"/>
    <property type="project" value="InterPro"/>
</dbReference>
<dbReference type="GO" id="GO:0005886">
    <property type="term" value="C:plasma membrane"/>
    <property type="evidence" value="ECO:0007669"/>
    <property type="project" value="TreeGrafter"/>
</dbReference>
<dbReference type="Gene3D" id="1.20.1250.20">
    <property type="entry name" value="MFS general substrate transporter like domains"/>
    <property type="match status" value="1"/>
</dbReference>
<feature type="transmembrane region" description="Helical" evidence="5">
    <location>
        <begin position="429"/>
        <end position="456"/>
    </location>
</feature>
<dbReference type="Proteomes" id="UP001147695">
    <property type="component" value="Unassembled WGS sequence"/>
</dbReference>
<feature type="transmembrane region" description="Helical" evidence="5">
    <location>
        <begin position="120"/>
        <end position="138"/>
    </location>
</feature>
<evidence type="ECO:0000256" key="2">
    <source>
        <dbReference type="ARBA" id="ARBA00022692"/>
    </source>
</evidence>
<evidence type="ECO:0000259" key="6">
    <source>
        <dbReference type="PROSITE" id="PS50850"/>
    </source>
</evidence>
<keyword evidence="2 5" id="KW-0812">Transmembrane</keyword>
<dbReference type="SUPFAM" id="SSF103473">
    <property type="entry name" value="MFS general substrate transporter"/>
    <property type="match status" value="1"/>
</dbReference>
<dbReference type="Pfam" id="PF07690">
    <property type="entry name" value="MFS_1"/>
    <property type="match status" value="1"/>
</dbReference>
<feature type="transmembrane region" description="Helical" evidence="5">
    <location>
        <begin position="209"/>
        <end position="229"/>
    </location>
</feature>